<evidence type="ECO:0008006" key="3">
    <source>
        <dbReference type="Google" id="ProtNLM"/>
    </source>
</evidence>
<name>A0AAV4QQZ7_9ARAC</name>
<reference evidence="1 2" key="1">
    <citation type="submission" date="2021-06" db="EMBL/GenBank/DDBJ databases">
        <title>Caerostris darwini draft genome.</title>
        <authorList>
            <person name="Kono N."/>
            <person name="Arakawa K."/>
        </authorList>
    </citation>
    <scope>NUCLEOTIDE SEQUENCE [LARGE SCALE GENOMIC DNA]</scope>
</reference>
<accession>A0AAV4QQZ7</accession>
<sequence length="128" mass="15085">MIVWFVTIFICLHGRLILKTCSTIFFFRGRLGIERQSRSTNPFCCHRRNCPRRLLYYPLPQVPGKEEYRQRYPFYVLYLRQKFNFPIGTRITTPTKTSPFSAPLLNNSSGARSVLCLWNTCKEICILP</sequence>
<dbReference type="Proteomes" id="UP001054837">
    <property type="component" value="Unassembled WGS sequence"/>
</dbReference>
<organism evidence="1 2">
    <name type="scientific">Caerostris darwini</name>
    <dbReference type="NCBI Taxonomy" id="1538125"/>
    <lineage>
        <taxon>Eukaryota</taxon>
        <taxon>Metazoa</taxon>
        <taxon>Ecdysozoa</taxon>
        <taxon>Arthropoda</taxon>
        <taxon>Chelicerata</taxon>
        <taxon>Arachnida</taxon>
        <taxon>Araneae</taxon>
        <taxon>Araneomorphae</taxon>
        <taxon>Entelegynae</taxon>
        <taxon>Araneoidea</taxon>
        <taxon>Araneidae</taxon>
        <taxon>Caerostris</taxon>
    </lineage>
</organism>
<dbReference type="EMBL" id="BPLQ01004695">
    <property type="protein sequence ID" value="GIY10008.1"/>
    <property type="molecule type" value="Genomic_DNA"/>
</dbReference>
<evidence type="ECO:0000313" key="2">
    <source>
        <dbReference type="Proteomes" id="UP001054837"/>
    </source>
</evidence>
<keyword evidence="2" id="KW-1185">Reference proteome</keyword>
<gene>
    <name evidence="1" type="ORF">CDAR_448761</name>
</gene>
<dbReference type="AlphaFoldDB" id="A0AAV4QQZ7"/>
<comment type="caution">
    <text evidence="1">The sequence shown here is derived from an EMBL/GenBank/DDBJ whole genome shotgun (WGS) entry which is preliminary data.</text>
</comment>
<protein>
    <recommendedName>
        <fullName evidence="3">Secreted protein</fullName>
    </recommendedName>
</protein>
<proteinExistence type="predicted"/>
<evidence type="ECO:0000313" key="1">
    <source>
        <dbReference type="EMBL" id="GIY10008.1"/>
    </source>
</evidence>